<dbReference type="RefSeq" id="WP_225417620.1">
    <property type="nucleotide sequence ID" value="NZ_BEXA01000003.1"/>
</dbReference>
<reference evidence="2 3" key="1">
    <citation type="submission" date="2017-11" db="EMBL/GenBank/DDBJ databases">
        <title>Draft Genome Sequence of Lactobacillus curieae NBRC 111893 isolated from Koso, a Japanese sugar-Vegetable Fermented Beverage.</title>
        <authorList>
            <person name="Chiou T.Y."/>
            <person name="Oshima K."/>
            <person name="Suda W."/>
            <person name="Hattori M."/>
            <person name="Takahashi T."/>
        </authorList>
    </citation>
    <scope>NUCLEOTIDE SEQUENCE [LARGE SCALE GENOMIC DNA]</scope>
    <source>
        <strain evidence="2 3">NBRC111893</strain>
    </source>
</reference>
<sequence length="298" mass="33578">MKIAIIGAGPRGVLVTSALLSQYKQRTDQSEPLEIKIFDPYGIGGRVWRTDQWNGLVMNSPADQVSLFTDESVNLSSKVYDGPALFGWLQSDIAKKFLTDEGFDQEMIELAENIAPNDYAPRALYGAYIQWFYSELLRQLSHNISIEVVKSQIISLNTNQDSKINVATSDKEEIFDKVVMALGQQDNYLNTSEQQLASYAEENDLKYFQPTHPGDVNVDDLPAGEPVIIRGLSLSFLDYTSELTLGRGGQYFKMMMVPYSINHLAESQKSLPVLSMGYPTIQNQLVKNDMVKWYNQFS</sequence>
<keyword evidence="3" id="KW-1185">Reference proteome</keyword>
<feature type="domain" description="FAD-dependent urate hydroxylase HpyO/Asp monooxygenase CreE-like FAD/NAD(P)-binding" evidence="1">
    <location>
        <begin position="4"/>
        <end position="184"/>
    </location>
</feature>
<dbReference type="Proteomes" id="UP000286974">
    <property type="component" value="Unassembled WGS sequence"/>
</dbReference>
<gene>
    <name evidence="2" type="ORF">NBRC111893_1616</name>
</gene>
<dbReference type="InterPro" id="IPR052189">
    <property type="entry name" value="L-asp_N-monooxygenase_NS-form"/>
</dbReference>
<accession>A0A401FM66</accession>
<dbReference type="InterPro" id="IPR038732">
    <property type="entry name" value="HpyO/CreE_NAD-binding"/>
</dbReference>
<dbReference type="Gene3D" id="3.50.50.60">
    <property type="entry name" value="FAD/NAD(P)-binding domain"/>
    <property type="match status" value="1"/>
</dbReference>
<dbReference type="PANTHER" id="PTHR40254">
    <property type="entry name" value="BLR0577 PROTEIN"/>
    <property type="match status" value="1"/>
</dbReference>
<dbReference type="PANTHER" id="PTHR40254:SF1">
    <property type="entry name" value="BLR0577 PROTEIN"/>
    <property type="match status" value="1"/>
</dbReference>
<comment type="caution">
    <text evidence="2">The sequence shown here is derived from an EMBL/GenBank/DDBJ whole genome shotgun (WGS) entry which is preliminary data.</text>
</comment>
<proteinExistence type="predicted"/>
<name>A0A401FM66_9LACO</name>
<evidence type="ECO:0000313" key="2">
    <source>
        <dbReference type="EMBL" id="GAY73470.1"/>
    </source>
</evidence>
<evidence type="ECO:0000259" key="1">
    <source>
        <dbReference type="Pfam" id="PF13454"/>
    </source>
</evidence>
<dbReference type="Pfam" id="PF13454">
    <property type="entry name" value="NAD_binding_9"/>
    <property type="match status" value="1"/>
</dbReference>
<dbReference type="EMBL" id="BEXA01000003">
    <property type="protein sequence ID" value="GAY73470.1"/>
    <property type="molecule type" value="Genomic_DNA"/>
</dbReference>
<evidence type="ECO:0000313" key="3">
    <source>
        <dbReference type="Proteomes" id="UP000286974"/>
    </source>
</evidence>
<dbReference type="SUPFAM" id="SSF51905">
    <property type="entry name" value="FAD/NAD(P)-binding domain"/>
    <property type="match status" value="1"/>
</dbReference>
<organism evidence="2 3">
    <name type="scientific">Lentilactobacillus kosonis</name>
    <dbReference type="NCBI Taxonomy" id="2810561"/>
    <lineage>
        <taxon>Bacteria</taxon>
        <taxon>Bacillati</taxon>
        <taxon>Bacillota</taxon>
        <taxon>Bacilli</taxon>
        <taxon>Lactobacillales</taxon>
        <taxon>Lactobacillaceae</taxon>
        <taxon>Lentilactobacillus</taxon>
    </lineage>
</organism>
<dbReference type="AlphaFoldDB" id="A0A401FM66"/>
<protein>
    <submittedName>
        <fullName evidence="2">Nitrogen regulatory protein P-II</fullName>
    </submittedName>
</protein>
<dbReference type="STRING" id="1138822.PL11_005450"/>
<dbReference type="InterPro" id="IPR036188">
    <property type="entry name" value="FAD/NAD-bd_sf"/>
</dbReference>